<dbReference type="Proteomes" id="UP001152622">
    <property type="component" value="Chromosome 1"/>
</dbReference>
<evidence type="ECO:0000313" key="2">
    <source>
        <dbReference type="EMBL" id="KAJ8382010.1"/>
    </source>
</evidence>
<sequence>MSPSCSSSASHTRTPGAGSSVSMSKRRRREGDVGEAGIGRSLRPFNIRESNPKTQLPRQLTIPQKTPQRPCNNNRLRHSPIQTPSTAAFAGEGNRCGIREVLPDLRDKIGGDERTRNVLFAHEDAINTARVQKGGTWKTSASAKGQASQMRICKKGARGAELYGCTG</sequence>
<evidence type="ECO:0000256" key="1">
    <source>
        <dbReference type="SAM" id="MobiDB-lite"/>
    </source>
</evidence>
<proteinExistence type="predicted"/>
<reference evidence="2" key="1">
    <citation type="journal article" date="2023" name="Science">
        <title>Genome structures resolve the early diversification of teleost fishes.</title>
        <authorList>
            <person name="Parey E."/>
            <person name="Louis A."/>
            <person name="Montfort J."/>
            <person name="Bouchez O."/>
            <person name="Roques C."/>
            <person name="Iampietro C."/>
            <person name="Lluch J."/>
            <person name="Castinel A."/>
            <person name="Donnadieu C."/>
            <person name="Desvignes T."/>
            <person name="Floi Bucao C."/>
            <person name="Jouanno E."/>
            <person name="Wen M."/>
            <person name="Mejri S."/>
            <person name="Dirks R."/>
            <person name="Jansen H."/>
            <person name="Henkel C."/>
            <person name="Chen W.J."/>
            <person name="Zahm M."/>
            <person name="Cabau C."/>
            <person name="Klopp C."/>
            <person name="Thompson A.W."/>
            <person name="Robinson-Rechavi M."/>
            <person name="Braasch I."/>
            <person name="Lecointre G."/>
            <person name="Bobe J."/>
            <person name="Postlethwait J.H."/>
            <person name="Berthelot C."/>
            <person name="Roest Crollius H."/>
            <person name="Guiguen Y."/>
        </authorList>
    </citation>
    <scope>NUCLEOTIDE SEQUENCE</scope>
    <source>
        <strain evidence="2">WJC10195</strain>
    </source>
</reference>
<organism evidence="2 3">
    <name type="scientific">Synaphobranchus kaupii</name>
    <name type="common">Kaup's arrowtooth eel</name>
    <dbReference type="NCBI Taxonomy" id="118154"/>
    <lineage>
        <taxon>Eukaryota</taxon>
        <taxon>Metazoa</taxon>
        <taxon>Chordata</taxon>
        <taxon>Craniata</taxon>
        <taxon>Vertebrata</taxon>
        <taxon>Euteleostomi</taxon>
        <taxon>Actinopterygii</taxon>
        <taxon>Neopterygii</taxon>
        <taxon>Teleostei</taxon>
        <taxon>Anguilliformes</taxon>
        <taxon>Synaphobranchidae</taxon>
        <taxon>Synaphobranchus</taxon>
    </lineage>
</organism>
<gene>
    <name evidence="2" type="ORF">SKAU_G00027880</name>
</gene>
<feature type="compositionally biased region" description="Polar residues" evidence="1">
    <location>
        <begin position="48"/>
        <end position="86"/>
    </location>
</feature>
<protein>
    <submittedName>
        <fullName evidence="2">Uncharacterized protein</fullName>
    </submittedName>
</protein>
<feature type="region of interest" description="Disordered" evidence="1">
    <location>
        <begin position="1"/>
        <end position="90"/>
    </location>
</feature>
<comment type="caution">
    <text evidence="2">The sequence shown here is derived from an EMBL/GenBank/DDBJ whole genome shotgun (WGS) entry which is preliminary data.</text>
</comment>
<keyword evidence="3" id="KW-1185">Reference proteome</keyword>
<accession>A0A9Q1GD67</accession>
<evidence type="ECO:0000313" key="3">
    <source>
        <dbReference type="Proteomes" id="UP001152622"/>
    </source>
</evidence>
<dbReference type="EMBL" id="JAINUF010000001">
    <property type="protein sequence ID" value="KAJ8382010.1"/>
    <property type="molecule type" value="Genomic_DNA"/>
</dbReference>
<dbReference type="AlphaFoldDB" id="A0A9Q1GD67"/>
<feature type="compositionally biased region" description="Polar residues" evidence="1">
    <location>
        <begin position="1"/>
        <end position="23"/>
    </location>
</feature>
<name>A0A9Q1GD67_SYNKA</name>